<protein>
    <submittedName>
        <fullName evidence="1">DEBR0S6_01486g1_1</fullName>
    </submittedName>
</protein>
<dbReference type="Gene3D" id="6.10.280.210">
    <property type="entry name" value="Dsl1p vesicle tethering complex, Tip20p subunit, domain A"/>
    <property type="match status" value="1"/>
</dbReference>
<dbReference type="Pfam" id="PF04437">
    <property type="entry name" value="RINT1_TIP1"/>
    <property type="match status" value="1"/>
</dbReference>
<sequence length="694" mass="81242">MDTFLNANFASLDDLNSIDKVIATIQQKQDINSKEKTSLTGQNASTQSRMTKIVGEIRSQVESAIKSNDVDKLDSLIKTYGNLSLLQDVKKQMVEKRRLLVLKDVCISFLKIQKDISDLKNLDAISNSNYDEQLDILTDVYKRVELYYNNEEYNTAEYGQSVISSIKSYRDQLFNSLSSVITVRFKPETENALNEELKDFGTEKQKPIKSAEMKKIILNFMRLLKLQTLDPINNNPTYPKTIWAVDCICSAFKVRFVYHFEGPTETNQISKPEYALEYIFGYLKKNQELVRLTFRDIFHKYYPKILIEDSFITSVLAIARNKFIHDRSLCAKNEQLLNHLVFELQKFDRRLADEFNYHQIMGRDEWPGLTYDLILSDEQIFAKWLDDEKRFVNHRYDEIINAEQAFSIDYGFVEEGQTQPTKSAENLTNLFDGITLSYEDLPLKYQLKFLSDVQLKLLNFYYEILSQGLNALDSVKRTDDISYIERLCRIWCSAKFMVAAMQKWGEKPIFVELWNAINPNNNCANTFFDSVVSGYQRGVLSKITEKLKTHIERQLNRTMKEYFQNNTSWNNLEDVNSQCQELQLPIEALRKDLEFLRKCLFVAEFRSAKQIFSSVISTYFEKNFIWCNTFSKPGASQLKMHIDMLYDNLNITRDYKHYYRIIDMLDVLGSDTIEYSQHHVISRKDISDLMLRKA</sequence>
<dbReference type="InterPro" id="IPR042041">
    <property type="entry name" value="Tip20p_domA"/>
</dbReference>
<dbReference type="PANTHER" id="PTHR13520:SF0">
    <property type="entry name" value="RAD50-INTERACTING PROTEIN 1"/>
    <property type="match status" value="1"/>
</dbReference>
<keyword evidence="2" id="KW-1185">Reference proteome</keyword>
<dbReference type="GO" id="GO:0006888">
    <property type="term" value="P:endoplasmic reticulum to Golgi vesicle-mediated transport"/>
    <property type="evidence" value="ECO:0007669"/>
    <property type="project" value="InterPro"/>
</dbReference>
<name>A0A7D9CZU9_DEKBR</name>
<dbReference type="InterPro" id="IPR042042">
    <property type="entry name" value="Tip20p_domB"/>
</dbReference>
<dbReference type="InterPro" id="IPR042044">
    <property type="entry name" value="EXOC6PINT-1/Sec15/Tip20_C_dom2"/>
</dbReference>
<dbReference type="GO" id="GO:0070939">
    <property type="term" value="C:Dsl1/NZR complex"/>
    <property type="evidence" value="ECO:0007669"/>
    <property type="project" value="InterPro"/>
</dbReference>
<dbReference type="Proteomes" id="UP000478008">
    <property type="component" value="Unassembled WGS sequence"/>
</dbReference>
<dbReference type="EMBL" id="CABFWN010000006">
    <property type="protein sequence ID" value="VUG19855.1"/>
    <property type="molecule type" value="Genomic_DNA"/>
</dbReference>
<proteinExistence type="predicted"/>
<accession>A0A7D9CZU9</accession>
<dbReference type="PROSITE" id="PS51386">
    <property type="entry name" value="RINT1_TIP20"/>
    <property type="match status" value="1"/>
</dbReference>
<dbReference type="GO" id="GO:0060628">
    <property type="term" value="P:regulation of ER to Golgi vesicle-mediated transport"/>
    <property type="evidence" value="ECO:0007669"/>
    <property type="project" value="TreeGrafter"/>
</dbReference>
<reference evidence="1 2" key="1">
    <citation type="submission" date="2019-07" db="EMBL/GenBank/DDBJ databases">
        <authorList>
            <person name="Friedrich A."/>
            <person name="Schacherer J."/>
        </authorList>
    </citation>
    <scope>NUCLEOTIDE SEQUENCE [LARGE SCALE GENOMIC DNA]</scope>
</reference>
<dbReference type="PANTHER" id="PTHR13520">
    <property type="entry name" value="RAD50-INTERACTING PROTEIN 1 RINT-1"/>
    <property type="match status" value="1"/>
</dbReference>
<gene>
    <name evidence="1" type="ORF">DEBR0S6_01486G</name>
</gene>
<dbReference type="InterPro" id="IPR007528">
    <property type="entry name" value="RINT1_Tip20"/>
</dbReference>
<evidence type="ECO:0000313" key="1">
    <source>
        <dbReference type="EMBL" id="VUG19855.1"/>
    </source>
</evidence>
<organism evidence="1 2">
    <name type="scientific">Dekkera bruxellensis</name>
    <name type="common">Brettanomyces custersii</name>
    <dbReference type="NCBI Taxonomy" id="5007"/>
    <lineage>
        <taxon>Eukaryota</taxon>
        <taxon>Fungi</taxon>
        <taxon>Dikarya</taxon>
        <taxon>Ascomycota</taxon>
        <taxon>Saccharomycotina</taxon>
        <taxon>Pichiomycetes</taxon>
        <taxon>Pichiales</taxon>
        <taxon>Pichiaceae</taxon>
        <taxon>Brettanomyces</taxon>
    </lineage>
</organism>
<evidence type="ECO:0000313" key="2">
    <source>
        <dbReference type="Proteomes" id="UP000478008"/>
    </source>
</evidence>
<dbReference type="GO" id="GO:0006890">
    <property type="term" value="P:retrograde vesicle-mediated transport, Golgi to endoplasmic reticulum"/>
    <property type="evidence" value="ECO:0007669"/>
    <property type="project" value="InterPro"/>
</dbReference>
<dbReference type="Gene3D" id="1.20.58.670">
    <property type="entry name" value="Dsl1p vesicle tethering complex, Tip20p subunit, domain D"/>
    <property type="match status" value="1"/>
</dbReference>
<dbReference type="AlphaFoldDB" id="A0A7D9CZU9"/>
<dbReference type="Gene3D" id="1.20.58.1420">
    <property type="entry name" value="Dsl1p vesicle tethering complex, Tip20p subunit, domain B"/>
    <property type="match status" value="1"/>
</dbReference>